<dbReference type="EMBL" id="FPKH01000003">
    <property type="protein sequence ID" value="SFX83672.1"/>
    <property type="molecule type" value="Genomic_DNA"/>
</dbReference>
<dbReference type="Proteomes" id="UP000305681">
    <property type="component" value="Unassembled WGS sequence"/>
</dbReference>
<evidence type="ECO:0000256" key="2">
    <source>
        <dbReference type="ARBA" id="ARBA00023315"/>
    </source>
</evidence>
<evidence type="ECO:0000313" key="7">
    <source>
        <dbReference type="Proteomes" id="UP000305681"/>
    </source>
</evidence>
<protein>
    <submittedName>
        <fullName evidence="4">Acetyltransferase (GNAT) family protein</fullName>
    </submittedName>
    <submittedName>
        <fullName evidence="5">GNAT family N-acetyltransferase</fullName>
    </submittedName>
</protein>
<feature type="domain" description="N-acetyltransferase" evidence="3">
    <location>
        <begin position="3"/>
        <end position="158"/>
    </location>
</feature>
<reference evidence="5 7" key="2">
    <citation type="submission" date="2019-06" db="EMBL/GenBank/DDBJ databases">
        <title>Genome sequence of Janthinobacterium lividum UCD_MED1.</title>
        <authorList>
            <person name="De Leon M.E."/>
            <person name="Jospin G."/>
        </authorList>
    </citation>
    <scope>NUCLEOTIDE SEQUENCE [LARGE SCALE GENOMIC DNA]</scope>
    <source>
        <strain evidence="5 7">UCD_MED1</strain>
    </source>
</reference>
<dbReference type="InterPro" id="IPR050832">
    <property type="entry name" value="Bact_Acetyltransf"/>
</dbReference>
<dbReference type="RefSeq" id="WP_034758490.1">
    <property type="nucleotide sequence ID" value="NZ_FPKH01000003.1"/>
</dbReference>
<evidence type="ECO:0000313" key="6">
    <source>
        <dbReference type="Proteomes" id="UP000182489"/>
    </source>
</evidence>
<keyword evidence="1 5" id="KW-0808">Transferase</keyword>
<dbReference type="PROSITE" id="PS51186">
    <property type="entry name" value="GNAT"/>
    <property type="match status" value="1"/>
</dbReference>
<dbReference type="EMBL" id="VDGE01000016">
    <property type="protein sequence ID" value="TNC72569.1"/>
    <property type="molecule type" value="Genomic_DNA"/>
</dbReference>
<dbReference type="CDD" id="cd04301">
    <property type="entry name" value="NAT_SF"/>
    <property type="match status" value="1"/>
</dbReference>
<dbReference type="InterPro" id="IPR000182">
    <property type="entry name" value="GNAT_dom"/>
</dbReference>
<dbReference type="Gene3D" id="3.40.630.30">
    <property type="match status" value="1"/>
</dbReference>
<dbReference type="Pfam" id="PF00583">
    <property type="entry name" value="Acetyltransf_1"/>
    <property type="match status" value="1"/>
</dbReference>
<evidence type="ECO:0000259" key="3">
    <source>
        <dbReference type="PROSITE" id="PS51186"/>
    </source>
</evidence>
<keyword evidence="2" id="KW-0012">Acyltransferase</keyword>
<dbReference type="PANTHER" id="PTHR43877">
    <property type="entry name" value="AMINOALKYLPHOSPHONATE N-ACETYLTRANSFERASE-RELATED-RELATED"/>
    <property type="match status" value="1"/>
</dbReference>
<evidence type="ECO:0000313" key="4">
    <source>
        <dbReference type="EMBL" id="SFX83672.1"/>
    </source>
</evidence>
<dbReference type="AlphaFoldDB" id="A0A031GHK2"/>
<reference evidence="4 6" key="1">
    <citation type="submission" date="2016-11" db="EMBL/GenBank/DDBJ databases">
        <authorList>
            <person name="Varghese N."/>
            <person name="Submissions S."/>
        </authorList>
    </citation>
    <scope>NUCLEOTIDE SEQUENCE [LARGE SCALE GENOMIC DNA]</scope>
    <source>
        <strain evidence="4 6">NFR18</strain>
    </source>
</reference>
<name>A0A031GHK2_9BURK</name>
<organism evidence="5 7">
    <name type="scientific">Janthinobacterium lividum</name>
    <dbReference type="NCBI Taxonomy" id="29581"/>
    <lineage>
        <taxon>Bacteria</taxon>
        <taxon>Pseudomonadati</taxon>
        <taxon>Pseudomonadota</taxon>
        <taxon>Betaproteobacteria</taxon>
        <taxon>Burkholderiales</taxon>
        <taxon>Oxalobacteraceae</taxon>
        <taxon>Janthinobacterium</taxon>
    </lineage>
</organism>
<sequence length="159" mass="17781">MNIVVREATNADAQLMAELTRAAWAGKVAASSSGHHETAEQVAEQLRHGGGFLLLIDDIPAGSLRWMPLDSDPAIWKISRMGVLPAYRGSHVSQHLLEAIIHHGLSCQAEELRLAVRRDQRKLIDFYAAFEFDLAEELEYSHANPAEPAPMVMRRLLRY</sequence>
<accession>A0A031GHK2</accession>
<dbReference type="eggNOG" id="COG0456">
    <property type="taxonomic scope" value="Bacteria"/>
</dbReference>
<dbReference type="OrthoDB" id="26232at2"/>
<gene>
    <name evidence="5" type="ORF">FHI69_26170</name>
    <name evidence="4" type="ORF">SAMN03097694_3493</name>
</gene>
<evidence type="ECO:0000313" key="5">
    <source>
        <dbReference type="EMBL" id="TNC72569.1"/>
    </source>
</evidence>
<dbReference type="InterPro" id="IPR016181">
    <property type="entry name" value="Acyl_CoA_acyltransferase"/>
</dbReference>
<dbReference type="Proteomes" id="UP000182489">
    <property type="component" value="Unassembled WGS sequence"/>
</dbReference>
<dbReference type="GO" id="GO:0016747">
    <property type="term" value="F:acyltransferase activity, transferring groups other than amino-acyl groups"/>
    <property type="evidence" value="ECO:0007669"/>
    <property type="project" value="InterPro"/>
</dbReference>
<evidence type="ECO:0000256" key="1">
    <source>
        <dbReference type="ARBA" id="ARBA00022679"/>
    </source>
</evidence>
<proteinExistence type="predicted"/>
<dbReference type="SUPFAM" id="SSF55729">
    <property type="entry name" value="Acyl-CoA N-acyltransferases (Nat)"/>
    <property type="match status" value="1"/>
</dbReference>
<comment type="caution">
    <text evidence="5">The sequence shown here is derived from an EMBL/GenBank/DDBJ whole genome shotgun (WGS) entry which is preliminary data.</text>
</comment>